<dbReference type="GO" id="GO:0003677">
    <property type="term" value="F:DNA binding"/>
    <property type="evidence" value="ECO:0007669"/>
    <property type="project" value="UniProtKB-UniRule"/>
</dbReference>
<organism evidence="6 7">
    <name type="scientific">Campylobacter rectus</name>
    <name type="common">Wolinella recta</name>
    <dbReference type="NCBI Taxonomy" id="203"/>
    <lineage>
        <taxon>Bacteria</taxon>
        <taxon>Pseudomonadati</taxon>
        <taxon>Campylobacterota</taxon>
        <taxon>Epsilonproteobacteria</taxon>
        <taxon>Campylobacterales</taxon>
        <taxon>Campylobacteraceae</taxon>
        <taxon>Campylobacter</taxon>
    </lineage>
</organism>
<dbReference type="Proteomes" id="UP000502377">
    <property type="component" value="Chromosome"/>
</dbReference>
<dbReference type="InterPro" id="IPR010998">
    <property type="entry name" value="Integrase_recombinase_N"/>
</dbReference>
<feature type="domain" description="Core-binding (CB)" evidence="5">
    <location>
        <begin position="172"/>
        <end position="256"/>
    </location>
</feature>
<dbReference type="InterPro" id="IPR025269">
    <property type="entry name" value="SAM-like_dom"/>
</dbReference>
<dbReference type="EMBL" id="CP012543">
    <property type="protein sequence ID" value="QCD47278.1"/>
    <property type="molecule type" value="Genomic_DNA"/>
</dbReference>
<evidence type="ECO:0000259" key="5">
    <source>
        <dbReference type="PROSITE" id="PS51900"/>
    </source>
</evidence>
<dbReference type="SUPFAM" id="SSF56349">
    <property type="entry name" value="DNA breaking-rejoining enzymes"/>
    <property type="match status" value="1"/>
</dbReference>
<evidence type="ECO:0000256" key="2">
    <source>
        <dbReference type="ARBA" id="ARBA00023125"/>
    </source>
</evidence>
<sequence>MELNVRKLFEVSKYDELDHGAIKRHYMCEPKKLSDDIKSCFKQIGRVKGASREKWLKASGVLVSKYCESIPKSDIEKYRSLADDFTKNNKNKGFLRFQKEIDEIIDHKLSNLYTDGANSYPEKETIKFTKGGVLVGGEFISNRIAKAIGSYALKKSKSKNSYEQLRNNAPDKNIMELLEEYLEDKRDMQNCTKSTIKEYRLAISRLKKFLDENGISLVDVKYEDAKGFQKYISNQSSKDRSNNTIGYLSKFFEYLEYRGIINKNPFFKNMLMRYRVNKYNKKRNFKDDEFIKIFSGKYKIEKELLDYIRFILHTGLRMEEFMRLDKDSFFEKNGIKLIRVKTAKQKFGNTSEDEMVLHKNIHDLASYDWIDNIKRICKTKNALEHRVNRAIDKVVNSKDVSAHRLRGNFAQIIREYDACKGVSEFMPDIASVLRHASNDSNFMSNKREQLPNITNLMLRNNKSNSELIYSQSSAIRTQMHILKAFDGIPQEYFEYLKSNDLPHLKTKNSSTVKQCQKIKKNQRRIYITPAPMTCIDMI</sequence>
<proteinExistence type="predicted"/>
<dbReference type="InterPro" id="IPR044068">
    <property type="entry name" value="CB"/>
</dbReference>
<evidence type="ECO:0000313" key="6">
    <source>
        <dbReference type="EMBL" id="QCD47278.1"/>
    </source>
</evidence>
<dbReference type="GO" id="GO:0006310">
    <property type="term" value="P:DNA recombination"/>
    <property type="evidence" value="ECO:0007669"/>
    <property type="project" value="UniProtKB-KW"/>
</dbReference>
<dbReference type="RefSeq" id="WP_039888617.1">
    <property type="nucleotide sequence ID" value="NZ_CP012543.1"/>
</dbReference>
<name>A0A6G5QNI3_CAMRE</name>
<dbReference type="InterPro" id="IPR011010">
    <property type="entry name" value="DNA_brk_join_enz"/>
</dbReference>
<evidence type="ECO:0000256" key="4">
    <source>
        <dbReference type="PROSITE-ProRule" id="PRU01248"/>
    </source>
</evidence>
<gene>
    <name evidence="6" type="ORF">CRECT_1643</name>
</gene>
<dbReference type="Gene3D" id="1.10.443.10">
    <property type="entry name" value="Intergrase catalytic core"/>
    <property type="match status" value="1"/>
</dbReference>
<keyword evidence="2 4" id="KW-0238">DNA-binding</keyword>
<reference evidence="6 7" key="1">
    <citation type="submission" date="2016-07" db="EMBL/GenBank/DDBJ databases">
        <title>Comparative genomics of the Campylobacter concisus group.</title>
        <authorList>
            <person name="Miller W.G."/>
            <person name="Yee E."/>
            <person name="Chapman M.H."/>
            <person name="Huynh S."/>
            <person name="Bono J.L."/>
            <person name="On S.L.W."/>
            <person name="StLeger J."/>
            <person name="Foster G."/>
            <person name="Parker C.T."/>
        </authorList>
    </citation>
    <scope>NUCLEOTIDE SEQUENCE [LARGE SCALE GENOMIC DNA]</scope>
    <source>
        <strain evidence="6 7">ATCC 33238</strain>
    </source>
</reference>
<accession>A0A6G5QNI3</accession>
<evidence type="ECO:0000256" key="1">
    <source>
        <dbReference type="ARBA" id="ARBA00022908"/>
    </source>
</evidence>
<keyword evidence="1" id="KW-0229">DNA integration</keyword>
<evidence type="ECO:0000313" key="7">
    <source>
        <dbReference type="Proteomes" id="UP000502377"/>
    </source>
</evidence>
<evidence type="ECO:0000256" key="3">
    <source>
        <dbReference type="ARBA" id="ARBA00023172"/>
    </source>
</evidence>
<keyword evidence="3" id="KW-0233">DNA recombination</keyword>
<protein>
    <submittedName>
        <fullName evidence="6">Phage integrase family protein</fullName>
    </submittedName>
</protein>
<dbReference type="PROSITE" id="PS51900">
    <property type="entry name" value="CB"/>
    <property type="match status" value="1"/>
</dbReference>
<dbReference type="KEGG" id="crx:CRECT_1643"/>
<dbReference type="GO" id="GO:0015074">
    <property type="term" value="P:DNA integration"/>
    <property type="evidence" value="ECO:0007669"/>
    <property type="project" value="UniProtKB-KW"/>
</dbReference>
<dbReference type="Pfam" id="PF13102">
    <property type="entry name" value="Phage_int_SAM_5"/>
    <property type="match status" value="1"/>
</dbReference>
<dbReference type="InterPro" id="IPR013762">
    <property type="entry name" value="Integrase-like_cat_sf"/>
</dbReference>
<dbReference type="AlphaFoldDB" id="A0A6G5QNI3"/>
<dbReference type="Gene3D" id="1.10.150.130">
    <property type="match status" value="1"/>
</dbReference>